<dbReference type="OrthoDB" id="3244603at2759"/>
<gene>
    <name evidence="8" type="ORF">N0V84_009975</name>
</gene>
<dbReference type="Pfam" id="PF22366">
    <property type="entry name" value="NDH2_C"/>
    <property type="match status" value="1"/>
</dbReference>
<dbReference type="Pfam" id="PF07992">
    <property type="entry name" value="Pyr_redox_2"/>
    <property type="match status" value="1"/>
</dbReference>
<dbReference type="Proteomes" id="UP001140502">
    <property type="component" value="Unassembled WGS sequence"/>
</dbReference>
<dbReference type="InterPro" id="IPR054585">
    <property type="entry name" value="NDH2-like_C"/>
</dbReference>
<dbReference type="AlphaFoldDB" id="A0A9W9BJ76"/>
<evidence type="ECO:0000259" key="7">
    <source>
        <dbReference type="Pfam" id="PF22366"/>
    </source>
</evidence>
<dbReference type="PANTHER" id="PTHR43706">
    <property type="entry name" value="NADH DEHYDROGENASE"/>
    <property type="match status" value="1"/>
</dbReference>
<dbReference type="PRINTS" id="PR00368">
    <property type="entry name" value="FADPNR"/>
</dbReference>
<keyword evidence="2" id="KW-0285">Flavoprotein</keyword>
<dbReference type="InterPro" id="IPR045024">
    <property type="entry name" value="NDH-2"/>
</dbReference>
<evidence type="ECO:0000259" key="6">
    <source>
        <dbReference type="Pfam" id="PF07992"/>
    </source>
</evidence>
<feature type="domain" description="External alternative NADH-ubiquinone oxidoreductase-like C-terminal" evidence="7">
    <location>
        <begin position="421"/>
        <end position="479"/>
    </location>
</feature>
<evidence type="ECO:0000256" key="4">
    <source>
        <dbReference type="ARBA" id="ARBA00023002"/>
    </source>
</evidence>
<evidence type="ECO:0000313" key="9">
    <source>
        <dbReference type="Proteomes" id="UP001140502"/>
    </source>
</evidence>
<dbReference type="EMBL" id="JAPEUR010000294">
    <property type="protein sequence ID" value="KAJ4312361.1"/>
    <property type="molecule type" value="Genomic_DNA"/>
</dbReference>
<dbReference type="InterPro" id="IPR023753">
    <property type="entry name" value="FAD/NAD-binding_dom"/>
</dbReference>
<comment type="caution">
    <text evidence="8">The sequence shown here is derived from an EMBL/GenBank/DDBJ whole genome shotgun (WGS) entry which is preliminary data.</text>
</comment>
<evidence type="ECO:0000256" key="1">
    <source>
        <dbReference type="ARBA" id="ARBA00005272"/>
    </source>
</evidence>
<feature type="domain" description="FAD/NAD(P)-binding" evidence="6">
    <location>
        <begin position="37"/>
        <end position="394"/>
    </location>
</feature>
<protein>
    <recommendedName>
        <fullName evidence="10">FAD/NAD(P)-binding domain-containing protein</fullName>
    </recommendedName>
</protein>
<dbReference type="PANTHER" id="PTHR43706:SF17">
    <property type="entry name" value="NADH DEHYDROGENASE (EUROFUNG)"/>
    <property type="match status" value="1"/>
</dbReference>
<dbReference type="GO" id="GO:0003954">
    <property type="term" value="F:NADH dehydrogenase activity"/>
    <property type="evidence" value="ECO:0007669"/>
    <property type="project" value="InterPro"/>
</dbReference>
<keyword evidence="4" id="KW-0560">Oxidoreductase</keyword>
<proteinExistence type="inferred from homology"/>
<reference evidence="8" key="1">
    <citation type="submission" date="2022-10" db="EMBL/GenBank/DDBJ databases">
        <title>Tapping the CABI collections for fungal endophytes: first genome assemblies for Collariella, Neodidymelliopsis, Ascochyta clinopodiicola, Didymella pomorum, Didymosphaeria variabile, Neocosmospora piperis and Neocucurbitaria cava.</title>
        <authorList>
            <person name="Hill R."/>
        </authorList>
    </citation>
    <scope>NUCLEOTIDE SEQUENCE</scope>
    <source>
        <strain evidence="8">IMI 366586</strain>
    </source>
</reference>
<keyword evidence="5" id="KW-0520">NAD</keyword>
<evidence type="ECO:0000256" key="2">
    <source>
        <dbReference type="ARBA" id="ARBA00022630"/>
    </source>
</evidence>
<dbReference type="GO" id="GO:0005739">
    <property type="term" value="C:mitochondrion"/>
    <property type="evidence" value="ECO:0007669"/>
    <property type="project" value="TreeGrafter"/>
</dbReference>
<evidence type="ECO:0000313" key="8">
    <source>
        <dbReference type="EMBL" id="KAJ4312361.1"/>
    </source>
</evidence>
<dbReference type="SUPFAM" id="SSF51905">
    <property type="entry name" value="FAD/NAD(P)-binding domain"/>
    <property type="match status" value="1"/>
</dbReference>
<keyword evidence="3" id="KW-0274">FAD</keyword>
<dbReference type="InterPro" id="IPR036188">
    <property type="entry name" value="FAD/NAD-bd_sf"/>
</dbReference>
<dbReference type="Gene3D" id="3.50.50.100">
    <property type="match status" value="1"/>
</dbReference>
<sequence>MVGFPPSRALVRVATGNGVISKRLAGTITQDADSKERIVVLGSGWAGYALARTINPSKSSRILISPRSHFVFTPLIASTAVGTLEFRAAIEPCRNLGLTEFHQAWASDIDFAAKTITVEANQRDGVTARSGKDLLKGLEFQVPYDKLVVAVGCYSQTFGVEGVKEHACFLRDATDARTVRLKVLQKFELAALPSSSDVQRKRLLHFAVVGGGPTGIEFAAELHDLIHEDLAKMYPELMEHVAITIYDIAPKVLPMFDRNLAAYATNMFSRRGIRVKTEHHLQRIREDDDVLLMKIKEEPEEVAAGVVVWSTGLMQNPLVGRLVGQEVKGAGKIAKDSKTGGIKVDEHLRVQVESQDNNGNTVTKSLPDVYAIGDCAVVKGQSFPATAQVASQQATYLGKRFNAGTSSQGAPTAPFHFRNWGTMAYLGGWRAIHQKDGDELKGRAAWILWRTAYLTKSMSLKNKIMIPFYWLITWIFGRDISRF</sequence>
<comment type="similarity">
    <text evidence="1">Belongs to the NADH dehydrogenase family.</text>
</comment>
<keyword evidence="9" id="KW-1185">Reference proteome</keyword>
<evidence type="ECO:0000256" key="3">
    <source>
        <dbReference type="ARBA" id="ARBA00022827"/>
    </source>
</evidence>
<evidence type="ECO:0008006" key="10">
    <source>
        <dbReference type="Google" id="ProtNLM"/>
    </source>
</evidence>
<organism evidence="8 9">
    <name type="scientific">Fusarium piperis</name>
    <dbReference type="NCBI Taxonomy" id="1435070"/>
    <lineage>
        <taxon>Eukaryota</taxon>
        <taxon>Fungi</taxon>
        <taxon>Dikarya</taxon>
        <taxon>Ascomycota</taxon>
        <taxon>Pezizomycotina</taxon>
        <taxon>Sordariomycetes</taxon>
        <taxon>Hypocreomycetidae</taxon>
        <taxon>Hypocreales</taxon>
        <taxon>Nectriaceae</taxon>
        <taxon>Fusarium</taxon>
        <taxon>Fusarium solani species complex</taxon>
    </lineage>
</organism>
<evidence type="ECO:0000256" key="5">
    <source>
        <dbReference type="ARBA" id="ARBA00023027"/>
    </source>
</evidence>
<name>A0A9W9BJ76_9HYPO</name>
<accession>A0A9W9BJ76</accession>